<keyword evidence="8" id="KW-0808">Transferase</keyword>
<dbReference type="InterPro" id="IPR001789">
    <property type="entry name" value="Sig_transdc_resp-reg_receiver"/>
</dbReference>
<keyword evidence="3 4" id="KW-0597">Phosphoprotein</keyword>
<dbReference type="PANTHER" id="PTHR43547:SF2">
    <property type="entry name" value="HYBRID SIGNAL TRANSDUCTION HISTIDINE KINASE C"/>
    <property type="match status" value="1"/>
</dbReference>
<feature type="coiled-coil region" evidence="5">
    <location>
        <begin position="296"/>
        <end position="327"/>
    </location>
</feature>
<dbReference type="AlphaFoldDB" id="Q0G6J7"/>
<sequence length="575" mass="62419">MTGEFLEIVEDLSPANDVNGLRPWKIAVIDDDDAVHEGTRFALRHFRFADRPMEIVGAWSAEEGRALLRKHPDIAVVLLDVVMESDAAGLDLASQIRGELGNELVRIILRTGHPGEAPEHRVVLDYDINDYKAKTELTAERLFIALTTALRSYEQLKRLDEMRIGLELIVEGASRLFDDCSLTTLAKGVLIQLNTLLAIDCAGILVMREAEDGHPTVLASTGSFIEGANKLNFDRLFAAGVKTGLPMTVEGLTQLFVRTGRGVEILVLLDHADALEPTQIELLSVFSSKLAIAFENVRLNEELREANAALENRVEQRTADLAAVNQRLDAQAALLRRVNAFKNEMLGMVAHDLKNPLAVVLGRTEMLSTISRDLPEPNATLVSTQLNYIRTAANRMTRIVDVSIAEALADAFDIALDRRRVDLAAIVRSAAGLYSGLCEAKEQSLHVECPKRLLVTCDPDRMAEAIENLLSNAIKYAPIGGAIAIALNAGERAVTIRVDDSGPGLTQEDVMRVFGRFQRLSAQPTGGESSTGLGLSIVRRIAELHGGNVEVIEKGGLGGASFAIVLPLGPQEAAL</sequence>
<dbReference type="PROSITE" id="PS50110">
    <property type="entry name" value="RESPONSE_REGULATORY"/>
    <property type="match status" value="1"/>
</dbReference>
<dbReference type="HOGENOM" id="CLU_000445_114_72_5"/>
<keyword evidence="9" id="KW-1185">Reference proteome</keyword>
<keyword evidence="8" id="KW-0418">Kinase</keyword>
<dbReference type="STRING" id="217511.GCA_001463845_00323"/>
<evidence type="ECO:0000256" key="5">
    <source>
        <dbReference type="SAM" id="Coils"/>
    </source>
</evidence>
<accession>Q0G6J7</accession>
<evidence type="ECO:0000259" key="6">
    <source>
        <dbReference type="PROSITE" id="PS50109"/>
    </source>
</evidence>
<dbReference type="EC" id="2.7.13.3" evidence="2"/>
<evidence type="ECO:0000313" key="8">
    <source>
        <dbReference type="EMBL" id="EAU42717.1"/>
    </source>
</evidence>
<dbReference type="SUPFAM" id="SSF52172">
    <property type="entry name" value="CheY-like"/>
    <property type="match status" value="1"/>
</dbReference>
<dbReference type="SUPFAM" id="SSF55874">
    <property type="entry name" value="ATPase domain of HSP90 chaperone/DNA topoisomerase II/histidine kinase"/>
    <property type="match status" value="1"/>
</dbReference>
<dbReference type="Proteomes" id="UP000004310">
    <property type="component" value="Unassembled WGS sequence"/>
</dbReference>
<dbReference type="PROSITE" id="PS50109">
    <property type="entry name" value="HIS_KIN"/>
    <property type="match status" value="1"/>
</dbReference>
<dbReference type="RefSeq" id="WP_007066691.1">
    <property type="nucleotide sequence ID" value="NZ_DS022272.1"/>
</dbReference>
<proteinExistence type="predicted"/>
<dbReference type="SMART" id="SM00448">
    <property type="entry name" value="REC"/>
    <property type="match status" value="1"/>
</dbReference>
<reference evidence="8 9" key="1">
    <citation type="journal article" date="2010" name="J. Bacteriol.">
        <title>Genome sequence of Fulvimarina pelagi HTCC2506T, a Mn(II)-oxidizing alphaproteobacterium possessing an aerobic anoxygenic photosynthetic gene cluster and Xanthorhodopsin.</title>
        <authorList>
            <person name="Kang I."/>
            <person name="Oh H.M."/>
            <person name="Lim S.I."/>
            <person name="Ferriera S."/>
            <person name="Giovannoni S.J."/>
            <person name="Cho J.C."/>
        </authorList>
    </citation>
    <scope>NUCLEOTIDE SEQUENCE [LARGE SCALE GENOMIC DNA]</scope>
    <source>
        <strain evidence="8 9">HTCC2506</strain>
    </source>
</reference>
<dbReference type="InterPro" id="IPR003594">
    <property type="entry name" value="HATPase_dom"/>
</dbReference>
<dbReference type="PRINTS" id="PR00344">
    <property type="entry name" value="BCTRLSENSOR"/>
</dbReference>
<evidence type="ECO:0000256" key="1">
    <source>
        <dbReference type="ARBA" id="ARBA00000085"/>
    </source>
</evidence>
<protein>
    <recommendedName>
        <fullName evidence="2">histidine kinase</fullName>
        <ecNumber evidence="2">2.7.13.3</ecNumber>
    </recommendedName>
</protein>
<comment type="catalytic activity">
    <reaction evidence="1">
        <text>ATP + protein L-histidine = ADP + protein N-phospho-L-histidine.</text>
        <dbReference type="EC" id="2.7.13.3"/>
    </reaction>
</comment>
<evidence type="ECO:0000256" key="3">
    <source>
        <dbReference type="ARBA" id="ARBA00022553"/>
    </source>
</evidence>
<feature type="domain" description="Response regulatory" evidence="7">
    <location>
        <begin position="25"/>
        <end position="149"/>
    </location>
</feature>
<dbReference type="Pfam" id="PF11849">
    <property type="entry name" value="DUF3369"/>
    <property type="match status" value="1"/>
</dbReference>
<dbReference type="InterPro" id="IPR004358">
    <property type="entry name" value="Sig_transdc_His_kin-like_C"/>
</dbReference>
<name>Q0G6J7_9HYPH</name>
<keyword evidence="5" id="KW-0175">Coiled coil</keyword>
<dbReference type="InterPro" id="IPR036890">
    <property type="entry name" value="HATPase_C_sf"/>
</dbReference>
<dbReference type="Gene3D" id="1.10.287.130">
    <property type="match status" value="1"/>
</dbReference>
<dbReference type="PANTHER" id="PTHR43547">
    <property type="entry name" value="TWO-COMPONENT HISTIDINE KINASE"/>
    <property type="match status" value="1"/>
</dbReference>
<gene>
    <name evidence="8" type="ORF">FP2506_07746</name>
</gene>
<dbReference type="Pfam" id="PF02518">
    <property type="entry name" value="HATPase_c"/>
    <property type="match status" value="1"/>
</dbReference>
<dbReference type="CDD" id="cd00082">
    <property type="entry name" value="HisKA"/>
    <property type="match status" value="1"/>
</dbReference>
<dbReference type="Gene3D" id="3.30.565.10">
    <property type="entry name" value="Histidine kinase-like ATPase, C-terminal domain"/>
    <property type="match status" value="1"/>
</dbReference>
<dbReference type="GO" id="GO:0000155">
    <property type="term" value="F:phosphorelay sensor kinase activity"/>
    <property type="evidence" value="ECO:0007669"/>
    <property type="project" value="InterPro"/>
</dbReference>
<dbReference type="eggNOG" id="COG0784">
    <property type="taxonomic scope" value="Bacteria"/>
</dbReference>
<evidence type="ECO:0000256" key="2">
    <source>
        <dbReference type="ARBA" id="ARBA00012438"/>
    </source>
</evidence>
<dbReference type="InterPro" id="IPR003661">
    <property type="entry name" value="HisK_dim/P_dom"/>
</dbReference>
<evidence type="ECO:0000256" key="4">
    <source>
        <dbReference type="PROSITE-ProRule" id="PRU00169"/>
    </source>
</evidence>
<evidence type="ECO:0000313" key="9">
    <source>
        <dbReference type="Proteomes" id="UP000004310"/>
    </source>
</evidence>
<dbReference type="Gene3D" id="3.40.50.2300">
    <property type="match status" value="1"/>
</dbReference>
<dbReference type="CDD" id="cd00075">
    <property type="entry name" value="HATPase"/>
    <property type="match status" value="1"/>
</dbReference>
<feature type="modified residue" description="4-aspartylphosphate" evidence="4">
    <location>
        <position position="80"/>
    </location>
</feature>
<dbReference type="eggNOG" id="COG2205">
    <property type="taxonomic scope" value="Bacteria"/>
</dbReference>
<dbReference type="InterPro" id="IPR005467">
    <property type="entry name" value="His_kinase_dom"/>
</dbReference>
<feature type="domain" description="Histidine kinase" evidence="6">
    <location>
        <begin position="348"/>
        <end position="570"/>
    </location>
</feature>
<dbReference type="InterPro" id="IPR021800">
    <property type="entry name" value="DUF3369"/>
</dbReference>
<dbReference type="InterPro" id="IPR011006">
    <property type="entry name" value="CheY-like_superfamily"/>
</dbReference>
<dbReference type="Pfam" id="PF00512">
    <property type="entry name" value="HisKA"/>
    <property type="match status" value="1"/>
</dbReference>
<dbReference type="EMBL" id="AATP01000001">
    <property type="protein sequence ID" value="EAU42717.1"/>
    <property type="molecule type" value="Genomic_DNA"/>
</dbReference>
<dbReference type="SMART" id="SM00388">
    <property type="entry name" value="HisKA"/>
    <property type="match status" value="1"/>
</dbReference>
<comment type="caution">
    <text evidence="8">The sequence shown here is derived from an EMBL/GenBank/DDBJ whole genome shotgun (WGS) entry which is preliminary data.</text>
</comment>
<dbReference type="SMART" id="SM00387">
    <property type="entry name" value="HATPase_c"/>
    <property type="match status" value="1"/>
</dbReference>
<evidence type="ECO:0000259" key="7">
    <source>
        <dbReference type="PROSITE" id="PS50110"/>
    </source>
</evidence>
<dbReference type="InterPro" id="IPR036097">
    <property type="entry name" value="HisK_dim/P_sf"/>
</dbReference>
<dbReference type="SUPFAM" id="SSF47384">
    <property type="entry name" value="Homodimeric domain of signal transducing histidine kinase"/>
    <property type="match status" value="1"/>
</dbReference>
<organism evidence="8 9">
    <name type="scientific">Fulvimarina pelagi HTCC2506</name>
    <dbReference type="NCBI Taxonomy" id="314231"/>
    <lineage>
        <taxon>Bacteria</taxon>
        <taxon>Pseudomonadati</taxon>
        <taxon>Pseudomonadota</taxon>
        <taxon>Alphaproteobacteria</taxon>
        <taxon>Hyphomicrobiales</taxon>
        <taxon>Aurantimonadaceae</taxon>
        <taxon>Fulvimarina</taxon>
    </lineage>
</organism>